<dbReference type="InterPro" id="IPR000086">
    <property type="entry name" value="NUDIX_hydrolase_dom"/>
</dbReference>
<dbReference type="AlphaFoldDB" id="A0A0B7NI90"/>
<organism evidence="2 3">
    <name type="scientific">Parasitella parasitica</name>
    <dbReference type="NCBI Taxonomy" id="35722"/>
    <lineage>
        <taxon>Eukaryota</taxon>
        <taxon>Fungi</taxon>
        <taxon>Fungi incertae sedis</taxon>
        <taxon>Mucoromycota</taxon>
        <taxon>Mucoromycotina</taxon>
        <taxon>Mucoromycetes</taxon>
        <taxon>Mucorales</taxon>
        <taxon>Mucorineae</taxon>
        <taxon>Mucoraceae</taxon>
        <taxon>Parasitella</taxon>
    </lineage>
</organism>
<reference evidence="2 3" key="1">
    <citation type="submission" date="2014-09" db="EMBL/GenBank/DDBJ databases">
        <authorList>
            <person name="Ellenberger Sabrina"/>
        </authorList>
    </citation>
    <scope>NUCLEOTIDE SEQUENCE [LARGE SCALE GENOMIC DNA]</scope>
    <source>
        <strain evidence="2 3">CBS 412.66</strain>
    </source>
</reference>
<proteinExistence type="predicted"/>
<dbReference type="PROSITE" id="PS51462">
    <property type="entry name" value="NUDIX"/>
    <property type="match status" value="1"/>
</dbReference>
<evidence type="ECO:0000313" key="3">
    <source>
        <dbReference type="Proteomes" id="UP000054107"/>
    </source>
</evidence>
<feature type="domain" description="Nudix hydrolase" evidence="1">
    <location>
        <begin position="1"/>
        <end position="159"/>
    </location>
</feature>
<gene>
    <name evidence="2" type="primary">PARPA_11419.1 scaffold 44101</name>
</gene>
<name>A0A0B7NI90_9FUNG</name>
<evidence type="ECO:0000313" key="2">
    <source>
        <dbReference type="EMBL" id="CEP17127.1"/>
    </source>
</evidence>
<dbReference type="EMBL" id="LN733608">
    <property type="protein sequence ID" value="CEP17127.1"/>
    <property type="molecule type" value="Genomic_DNA"/>
</dbReference>
<dbReference type="Proteomes" id="UP000054107">
    <property type="component" value="Unassembled WGS sequence"/>
</dbReference>
<dbReference type="SUPFAM" id="SSF55811">
    <property type="entry name" value="Nudix"/>
    <property type="match status" value="1"/>
</dbReference>
<dbReference type="Pfam" id="PF00293">
    <property type="entry name" value="NUDIX"/>
    <property type="match status" value="1"/>
</dbReference>
<dbReference type="InterPro" id="IPR015797">
    <property type="entry name" value="NUDIX_hydrolase-like_dom_sf"/>
</dbReference>
<accession>A0A0B7NI90</accession>
<sequence length="159" mass="17951">MKTKISLDKELVDVETYLPKLMGKGEWLQLECLPYKDNAGIERKWERCVRRKEHDSSVDGLIDAGEKDPILSAQRELKEETGYDVPASQFDLVKLPLAYEPGLSNSCCYIAKVTIDATKLSAPPIPALEADEWSLQTVSIPLDGLLENLRSKWIQENVF</sequence>
<keyword evidence="3" id="KW-1185">Reference proteome</keyword>
<dbReference type="Gene3D" id="3.90.79.10">
    <property type="entry name" value="Nucleoside Triphosphate Pyrophosphohydrolase"/>
    <property type="match status" value="1"/>
</dbReference>
<dbReference type="OrthoDB" id="10249920at2759"/>
<dbReference type="STRING" id="35722.A0A0B7NI90"/>
<evidence type="ECO:0000259" key="1">
    <source>
        <dbReference type="PROSITE" id="PS51462"/>
    </source>
</evidence>
<protein>
    <recommendedName>
        <fullName evidence="1">Nudix hydrolase domain-containing protein</fullName>
    </recommendedName>
</protein>